<dbReference type="GO" id="GO:0030864">
    <property type="term" value="C:cortical actin cytoskeleton"/>
    <property type="evidence" value="ECO:0007669"/>
    <property type="project" value="UniProtKB-ARBA"/>
</dbReference>
<evidence type="ECO:0000256" key="8">
    <source>
        <dbReference type="SAM" id="Coils"/>
    </source>
</evidence>
<dbReference type="AlphaFoldDB" id="A0A9W4TXY4"/>
<dbReference type="SUPFAM" id="SSF103657">
    <property type="entry name" value="BAR/IMD domain-like"/>
    <property type="match status" value="1"/>
</dbReference>
<dbReference type="FunFam" id="2.30.30.40:FF:000072">
    <property type="entry name" value="Unconventional Myosin IB"/>
    <property type="match status" value="1"/>
</dbReference>
<sequence length="602" mass="68761">MSVEELSIGNELKDSYKITNQWISNNNNWLSDIDEFYRERSNLEKEYATKLKELTRKYFEKKSKISSNLSVGDEPQITPGSLENASLVMWNELLTQTELISEEKLSLSKEFQSKISSNIISLKSKNEKIQRQIININEYLNSEKSKTEDEVNKAKKQYDLLCQHTESAREKNEKSPSDKHARKLTEKEVEMNIGKNDYLIKINIANRLKDKYYYQDCPEILDYLQELNESRTLLLNKILKNASIIERNSLDKVKEKLFGIDKVIDQNDPKLDSAMFVKHNLQDWKEPQDFYFIPSSIWHDDETLIIKEPELTDLKKRLAIASSNYSNLENDVIETKQKLEESVQKRHDALSNITLSFDSNLQSSLLILERFFKEESKRVKNEVEIEIIQNYAGDQDLSYSGPTTTKKSRFGFLKSKKKGESVVSNNGITRVKTNNSIGSGVFNLRKLKSATSSHLSPHSTTIQGKALYAYQAQGSDETSISPGEQFQVIEEDDGSGWTMINSSQGQGLVPTSYLEIVSRPMEENNNSTPKKKGPAVAPRRGARKIQYLEALYDYIADGDDELSIHQGDKIILIQDDTEGSGWTEGELNGIKGMFPSSYVKKI</sequence>
<dbReference type="PANTHER" id="PTHR15735">
    <property type="entry name" value="FCH AND DOUBLE SH3 DOMAINS PROTEIN"/>
    <property type="match status" value="1"/>
</dbReference>
<dbReference type="CDD" id="cd11778">
    <property type="entry name" value="SH3_Bzz1_2"/>
    <property type="match status" value="1"/>
</dbReference>
<evidence type="ECO:0000256" key="3">
    <source>
        <dbReference type="ARBA" id="ARBA00054085"/>
    </source>
</evidence>
<name>A0A9W4TXY4_9ASCO</name>
<gene>
    <name evidence="11" type="ORF">CANVERA_P2892</name>
</gene>
<evidence type="ECO:0000313" key="12">
    <source>
        <dbReference type="Proteomes" id="UP001152885"/>
    </source>
</evidence>
<dbReference type="InterPro" id="IPR031160">
    <property type="entry name" value="F_BAR_dom"/>
</dbReference>
<dbReference type="GO" id="GO:0045010">
    <property type="term" value="P:actin nucleation"/>
    <property type="evidence" value="ECO:0007669"/>
    <property type="project" value="UniProtKB-ARBA"/>
</dbReference>
<evidence type="ECO:0000256" key="5">
    <source>
        <dbReference type="ARBA" id="ARBA00074946"/>
    </source>
</evidence>
<organism evidence="11 12">
    <name type="scientific">Candida verbasci</name>
    <dbReference type="NCBI Taxonomy" id="1227364"/>
    <lineage>
        <taxon>Eukaryota</taxon>
        <taxon>Fungi</taxon>
        <taxon>Dikarya</taxon>
        <taxon>Ascomycota</taxon>
        <taxon>Saccharomycotina</taxon>
        <taxon>Pichiomycetes</taxon>
        <taxon>Debaryomycetaceae</taxon>
        <taxon>Candida/Lodderomyces clade</taxon>
        <taxon>Candida</taxon>
    </lineage>
</organism>
<dbReference type="PANTHER" id="PTHR15735:SF21">
    <property type="entry name" value="PROTEIN NERVOUS WRECK"/>
    <property type="match status" value="1"/>
</dbReference>
<keyword evidence="1 6" id="KW-0728">SH3 domain</keyword>
<dbReference type="SMART" id="SM00326">
    <property type="entry name" value="SH3"/>
    <property type="match status" value="2"/>
</dbReference>
<evidence type="ECO:0000259" key="9">
    <source>
        <dbReference type="PROSITE" id="PS50002"/>
    </source>
</evidence>
<accession>A0A9W4TXY4</accession>
<dbReference type="PROSITE" id="PS51741">
    <property type="entry name" value="F_BAR"/>
    <property type="match status" value="1"/>
</dbReference>
<feature type="coiled-coil region" evidence="8">
    <location>
        <begin position="311"/>
        <end position="345"/>
    </location>
</feature>
<dbReference type="CDD" id="cd11912">
    <property type="entry name" value="SH3_Bzz1_1"/>
    <property type="match status" value="1"/>
</dbReference>
<dbReference type="Proteomes" id="UP001152885">
    <property type="component" value="Unassembled WGS sequence"/>
</dbReference>
<protein>
    <recommendedName>
        <fullName evidence="5">Protein BZZ1</fullName>
    </recommendedName>
</protein>
<evidence type="ECO:0000256" key="4">
    <source>
        <dbReference type="ARBA" id="ARBA00061387"/>
    </source>
</evidence>
<evidence type="ECO:0000259" key="10">
    <source>
        <dbReference type="PROSITE" id="PS51741"/>
    </source>
</evidence>
<comment type="caution">
    <text evidence="11">The sequence shown here is derived from an EMBL/GenBank/DDBJ whole genome shotgun (WGS) entry which is preliminary data.</text>
</comment>
<feature type="domain" description="SH3" evidence="9">
    <location>
        <begin position="543"/>
        <end position="602"/>
    </location>
</feature>
<dbReference type="InterPro" id="IPR001060">
    <property type="entry name" value="FCH_dom"/>
</dbReference>
<dbReference type="GO" id="GO:0030833">
    <property type="term" value="P:regulation of actin filament polymerization"/>
    <property type="evidence" value="ECO:0007669"/>
    <property type="project" value="TreeGrafter"/>
</dbReference>
<dbReference type="FunFam" id="1.20.1270.60:FF:000060">
    <property type="entry name" value="Actin polymerization protein Bzz1"/>
    <property type="match status" value="1"/>
</dbReference>
<dbReference type="EMBL" id="CANTUO010000003">
    <property type="protein sequence ID" value="CAI5758379.1"/>
    <property type="molecule type" value="Genomic_DNA"/>
</dbReference>
<dbReference type="GO" id="GO:0030447">
    <property type="term" value="P:filamentous growth"/>
    <property type="evidence" value="ECO:0007669"/>
    <property type="project" value="UniProtKB-ARBA"/>
</dbReference>
<dbReference type="InterPro" id="IPR036028">
    <property type="entry name" value="SH3-like_dom_sf"/>
</dbReference>
<feature type="domain" description="F-BAR" evidence="10">
    <location>
        <begin position="6"/>
        <end position="272"/>
    </location>
</feature>
<keyword evidence="12" id="KW-1185">Reference proteome</keyword>
<comment type="similarity">
    <text evidence="4">Belongs to the BZZ1 family.</text>
</comment>
<comment type="function">
    <text evidence="3">Plays a role in endocytosis and trafficking to the vacuole. Functions with type I myosins to restore polarity of the actin cytoskeleton after NaCl stress.</text>
</comment>
<dbReference type="Pfam" id="PF14604">
    <property type="entry name" value="SH3_9"/>
    <property type="match status" value="1"/>
</dbReference>
<evidence type="ECO:0000256" key="7">
    <source>
        <dbReference type="PROSITE-ProRule" id="PRU01077"/>
    </source>
</evidence>
<dbReference type="InterPro" id="IPR035459">
    <property type="entry name" value="Bzz1_SH3_1"/>
</dbReference>
<dbReference type="PRINTS" id="PR00452">
    <property type="entry name" value="SH3DOMAIN"/>
</dbReference>
<dbReference type="Gene3D" id="2.30.30.40">
    <property type="entry name" value="SH3 Domains"/>
    <property type="match status" value="2"/>
</dbReference>
<dbReference type="InterPro" id="IPR027267">
    <property type="entry name" value="AH/BAR_dom_sf"/>
</dbReference>
<keyword evidence="2 7" id="KW-0175">Coiled coil</keyword>
<dbReference type="Pfam" id="PF00611">
    <property type="entry name" value="FCH"/>
    <property type="match status" value="1"/>
</dbReference>
<dbReference type="Gene3D" id="1.20.1270.60">
    <property type="entry name" value="Arfaptin homology (AH) domain/BAR domain"/>
    <property type="match status" value="1"/>
</dbReference>
<evidence type="ECO:0000313" key="11">
    <source>
        <dbReference type="EMBL" id="CAI5758379.1"/>
    </source>
</evidence>
<dbReference type="PROSITE" id="PS50002">
    <property type="entry name" value="SH3"/>
    <property type="match status" value="2"/>
</dbReference>
<dbReference type="OrthoDB" id="8783038at2759"/>
<evidence type="ECO:0000256" key="6">
    <source>
        <dbReference type="PROSITE-ProRule" id="PRU00192"/>
    </source>
</evidence>
<dbReference type="InterPro" id="IPR001452">
    <property type="entry name" value="SH3_domain"/>
</dbReference>
<dbReference type="Pfam" id="PF00018">
    <property type="entry name" value="SH3_1"/>
    <property type="match status" value="1"/>
</dbReference>
<evidence type="ECO:0000256" key="1">
    <source>
        <dbReference type="ARBA" id="ARBA00022443"/>
    </source>
</evidence>
<reference evidence="11" key="1">
    <citation type="submission" date="2022-12" db="EMBL/GenBank/DDBJ databases">
        <authorList>
            <person name="Brejova B."/>
        </authorList>
    </citation>
    <scope>NUCLEOTIDE SEQUENCE</scope>
</reference>
<proteinExistence type="inferred from homology"/>
<dbReference type="SUPFAM" id="SSF50044">
    <property type="entry name" value="SH3-domain"/>
    <property type="match status" value="2"/>
</dbReference>
<evidence type="ECO:0000256" key="2">
    <source>
        <dbReference type="ARBA" id="ARBA00023054"/>
    </source>
</evidence>
<dbReference type="SMART" id="SM00055">
    <property type="entry name" value="FCH"/>
    <property type="match status" value="1"/>
</dbReference>
<feature type="domain" description="SH3" evidence="9">
    <location>
        <begin position="459"/>
        <end position="519"/>
    </location>
</feature>
<feature type="coiled-coil region" evidence="8">
    <location>
        <begin position="26"/>
        <end position="53"/>
    </location>
</feature>